<dbReference type="HOGENOM" id="CLU_2061896_0_0_1"/>
<reference evidence="1 2" key="1">
    <citation type="journal article" date="2008" name="Nature">
        <title>The genome of Laccaria bicolor provides insights into mycorrhizal symbiosis.</title>
        <authorList>
            <person name="Martin F."/>
            <person name="Aerts A."/>
            <person name="Ahren D."/>
            <person name="Brun A."/>
            <person name="Danchin E.G.J."/>
            <person name="Duchaussoy F."/>
            <person name="Gibon J."/>
            <person name="Kohler A."/>
            <person name="Lindquist E."/>
            <person name="Pereda V."/>
            <person name="Salamov A."/>
            <person name="Shapiro H.J."/>
            <person name="Wuyts J."/>
            <person name="Blaudez D."/>
            <person name="Buee M."/>
            <person name="Brokstein P."/>
            <person name="Canbaeck B."/>
            <person name="Cohen D."/>
            <person name="Courty P.E."/>
            <person name="Coutinho P.M."/>
            <person name="Delaruelle C."/>
            <person name="Detter J.C."/>
            <person name="Deveau A."/>
            <person name="DiFazio S."/>
            <person name="Duplessis S."/>
            <person name="Fraissinet-Tachet L."/>
            <person name="Lucic E."/>
            <person name="Frey-Klett P."/>
            <person name="Fourrey C."/>
            <person name="Feussner I."/>
            <person name="Gay G."/>
            <person name="Grimwood J."/>
            <person name="Hoegger P.J."/>
            <person name="Jain P."/>
            <person name="Kilaru S."/>
            <person name="Labbe J."/>
            <person name="Lin Y.C."/>
            <person name="Legue V."/>
            <person name="Le Tacon F."/>
            <person name="Marmeisse R."/>
            <person name="Melayah D."/>
            <person name="Montanini B."/>
            <person name="Muratet M."/>
            <person name="Nehls U."/>
            <person name="Niculita-Hirzel H."/>
            <person name="Oudot-Le Secq M.P."/>
            <person name="Peter M."/>
            <person name="Quesneville H."/>
            <person name="Rajashekar B."/>
            <person name="Reich M."/>
            <person name="Rouhier N."/>
            <person name="Schmutz J."/>
            <person name="Yin T."/>
            <person name="Chalot M."/>
            <person name="Henrissat B."/>
            <person name="Kuees U."/>
            <person name="Lucas S."/>
            <person name="Van de Peer Y."/>
            <person name="Podila G.K."/>
            <person name="Polle A."/>
            <person name="Pukkila P.J."/>
            <person name="Richardson P.M."/>
            <person name="Rouze P."/>
            <person name="Sanders I.R."/>
            <person name="Stajich J.E."/>
            <person name="Tunlid A."/>
            <person name="Tuskan G."/>
            <person name="Grigoriev I.V."/>
        </authorList>
    </citation>
    <scope>NUCLEOTIDE SEQUENCE [LARGE SCALE GENOMIC DNA]</scope>
    <source>
        <strain evidence="2">S238N-H82 / ATCC MYA-4686</strain>
    </source>
</reference>
<proteinExistence type="predicted"/>
<dbReference type="InParanoid" id="B0DDH1"/>
<dbReference type="Proteomes" id="UP000001194">
    <property type="component" value="Unassembled WGS sequence"/>
</dbReference>
<sequence>MKTFVGWQTVLGSAKPRDDVKRSQMNAIRIDLWGTLTLQSFPWSRFRVTASRDMSCYTSPGIKKKYCLLQQTCECIYATVDALYSSTKPFPTYAQCLSLSEPQKDVSRSAKWTQTTLQP</sequence>
<dbReference type="AlphaFoldDB" id="B0DDH1"/>
<keyword evidence="2" id="KW-1185">Reference proteome</keyword>
<organism evidence="2">
    <name type="scientific">Laccaria bicolor (strain S238N-H82 / ATCC MYA-4686)</name>
    <name type="common">Bicoloured deceiver</name>
    <name type="synonym">Laccaria laccata var. bicolor</name>
    <dbReference type="NCBI Taxonomy" id="486041"/>
    <lineage>
        <taxon>Eukaryota</taxon>
        <taxon>Fungi</taxon>
        <taxon>Dikarya</taxon>
        <taxon>Basidiomycota</taxon>
        <taxon>Agaricomycotina</taxon>
        <taxon>Agaricomycetes</taxon>
        <taxon>Agaricomycetidae</taxon>
        <taxon>Agaricales</taxon>
        <taxon>Agaricineae</taxon>
        <taxon>Hydnangiaceae</taxon>
        <taxon>Laccaria</taxon>
    </lineage>
</organism>
<dbReference type="RefSeq" id="XP_001882000.1">
    <property type="nucleotide sequence ID" value="XM_001881965.1"/>
</dbReference>
<evidence type="ECO:0000313" key="2">
    <source>
        <dbReference type="Proteomes" id="UP000001194"/>
    </source>
</evidence>
<accession>B0DDH1</accession>
<gene>
    <name evidence="1" type="ORF">LACBIDRAFT_327992</name>
</gene>
<dbReference type="EMBL" id="DS547104">
    <property type="protein sequence ID" value="EDR07608.1"/>
    <property type="molecule type" value="Genomic_DNA"/>
</dbReference>
<evidence type="ECO:0000313" key="1">
    <source>
        <dbReference type="EMBL" id="EDR07608.1"/>
    </source>
</evidence>
<dbReference type="GeneID" id="6077534"/>
<dbReference type="KEGG" id="lbc:LACBIDRAFT_327992"/>
<protein>
    <submittedName>
        <fullName evidence="1">Predicted protein</fullName>
    </submittedName>
</protein>
<name>B0DDH1_LACBS</name>